<accession>A0A368FXA0</accession>
<reference evidence="1 2" key="1">
    <citation type="submission" date="2014-10" db="EMBL/GenBank/DDBJ databases">
        <title>Draft genome of the hookworm Ancylostoma caninum.</title>
        <authorList>
            <person name="Mitreva M."/>
        </authorList>
    </citation>
    <scope>NUCLEOTIDE SEQUENCE [LARGE SCALE GENOMIC DNA]</scope>
    <source>
        <strain evidence="1 2">Baltimore</strain>
    </source>
</reference>
<dbReference type="EMBL" id="JOJR01000530">
    <property type="protein sequence ID" value="RCN36742.1"/>
    <property type="molecule type" value="Genomic_DNA"/>
</dbReference>
<gene>
    <name evidence="1" type="ORF">ANCCAN_17377</name>
</gene>
<feature type="non-terminal residue" evidence="1">
    <location>
        <position position="1"/>
    </location>
</feature>
<proteinExistence type="predicted"/>
<dbReference type="AlphaFoldDB" id="A0A368FXA0"/>
<dbReference type="Proteomes" id="UP000252519">
    <property type="component" value="Unassembled WGS sequence"/>
</dbReference>
<evidence type="ECO:0000313" key="2">
    <source>
        <dbReference type="Proteomes" id="UP000252519"/>
    </source>
</evidence>
<keyword evidence="2" id="KW-1185">Reference proteome</keyword>
<protein>
    <submittedName>
        <fullName evidence="1">Uncharacterized protein</fullName>
    </submittedName>
</protein>
<sequence length="71" mass="7842">LGQNLEVNIYIAESLCHQEAVPVIPPVVKGKLYVKGWLNKANSPLVTDKPLPELCYSDTRSSAFTNLLLTM</sequence>
<organism evidence="1 2">
    <name type="scientific">Ancylostoma caninum</name>
    <name type="common">Dog hookworm</name>
    <dbReference type="NCBI Taxonomy" id="29170"/>
    <lineage>
        <taxon>Eukaryota</taxon>
        <taxon>Metazoa</taxon>
        <taxon>Ecdysozoa</taxon>
        <taxon>Nematoda</taxon>
        <taxon>Chromadorea</taxon>
        <taxon>Rhabditida</taxon>
        <taxon>Rhabditina</taxon>
        <taxon>Rhabditomorpha</taxon>
        <taxon>Strongyloidea</taxon>
        <taxon>Ancylostomatidae</taxon>
        <taxon>Ancylostomatinae</taxon>
        <taxon>Ancylostoma</taxon>
    </lineage>
</organism>
<name>A0A368FXA0_ANCCA</name>
<comment type="caution">
    <text evidence="1">The sequence shown here is derived from an EMBL/GenBank/DDBJ whole genome shotgun (WGS) entry which is preliminary data.</text>
</comment>
<evidence type="ECO:0000313" key="1">
    <source>
        <dbReference type="EMBL" id="RCN36742.1"/>
    </source>
</evidence>